<feature type="compositionally biased region" description="Polar residues" evidence="1">
    <location>
        <begin position="227"/>
        <end position="237"/>
    </location>
</feature>
<dbReference type="VEuPathDB" id="AmoebaDB:NF0050070"/>
<evidence type="ECO:0000313" key="2">
    <source>
        <dbReference type="EMBL" id="KAF0982014.1"/>
    </source>
</evidence>
<dbReference type="VEuPathDB" id="AmoebaDB:FDP41_011875"/>
<feature type="region of interest" description="Disordered" evidence="1">
    <location>
        <begin position="86"/>
        <end position="115"/>
    </location>
</feature>
<gene>
    <name evidence="2" type="ORF">FDP41_011875</name>
</gene>
<dbReference type="EMBL" id="VFQX01000012">
    <property type="protein sequence ID" value="KAF0982014.1"/>
    <property type="molecule type" value="Genomic_DNA"/>
</dbReference>
<evidence type="ECO:0000313" key="3">
    <source>
        <dbReference type="Proteomes" id="UP000444721"/>
    </source>
</evidence>
<dbReference type="OrthoDB" id="10387683at2759"/>
<sequence>MSSRRKYFQQDISELNASIHANGHTSSASLKKSNHRTPYTFLSSIQESHKSKTKESNNKNLSHPISLKKLIPQCHQPTLLPQKENEKNQITEPHPNVNKTTIPEATMSCSPPTSRKELAFRNPYARKTVKILLNQDPLDSSFLSSTAFSLDDIHGNSSAPRVTQEPFSPYSPITNHSLSTLSPKHTARNSFKLSPIKAPSMKTLPRNSSNLSFQSLSARGSIRKQRPTQSSLNSTPRQRIRPNERAVVNFEEDNEADYQLFLSQTTNSIYNSQANASQQNKGDPYSDPFARPLFLRAPKRKTKGETHIKREYITTLRLLGFDDIDNKVDLDTLSFFYERRENDFSFIDPSLGTHSKHLLKMLKPSEYVKESLDEKKKKPKTVKKVDPKQSEMNRKRAALLERGIDLESLKPSYDHYQVLVKAESDLTALSSLNQPQSSTIIGNRVISQASKPQNTSHISSKTDQSTSKSYSTVNTTSTGAEQVIVITVPPTEACNSSNDGNTNAASAALVSTCSDDFIDYFFNEEQLNRKRYLSAEERVTNDAKQIMALSRELFEDIPQKTSMTIAKIFANLEHADRISREQYVMRARKYKAELRKKKQEEQEEYERAKVAVMSQKKDGVIDEENPSDDITMEIK</sequence>
<feature type="region of interest" description="Disordered" evidence="1">
    <location>
        <begin position="370"/>
        <end position="390"/>
    </location>
</feature>
<dbReference type="Proteomes" id="UP000444721">
    <property type="component" value="Unassembled WGS sequence"/>
</dbReference>
<dbReference type="AlphaFoldDB" id="A0A6A5C6A6"/>
<organism evidence="2 3">
    <name type="scientific">Naegleria fowleri</name>
    <name type="common">Brain eating amoeba</name>
    <dbReference type="NCBI Taxonomy" id="5763"/>
    <lineage>
        <taxon>Eukaryota</taxon>
        <taxon>Discoba</taxon>
        <taxon>Heterolobosea</taxon>
        <taxon>Tetramitia</taxon>
        <taxon>Eutetramitia</taxon>
        <taxon>Vahlkampfiidae</taxon>
        <taxon>Naegleria</taxon>
    </lineage>
</organism>
<name>A0A6A5C6A6_NAEFO</name>
<protein>
    <submittedName>
        <fullName evidence="2">Uncharacterized protein</fullName>
    </submittedName>
</protein>
<accession>A0A6A5C6A6</accession>
<comment type="caution">
    <text evidence="2">The sequence shown here is derived from an EMBL/GenBank/DDBJ whole genome shotgun (WGS) entry which is preliminary data.</text>
</comment>
<dbReference type="OMA" id="SIHANGH"/>
<dbReference type="RefSeq" id="XP_044566727.1">
    <property type="nucleotide sequence ID" value="XM_044702332.1"/>
</dbReference>
<feature type="region of interest" description="Disordered" evidence="1">
    <location>
        <begin position="616"/>
        <end position="635"/>
    </location>
</feature>
<feature type="region of interest" description="Disordered" evidence="1">
    <location>
        <begin position="217"/>
        <end position="243"/>
    </location>
</feature>
<proteinExistence type="predicted"/>
<feature type="region of interest" description="Disordered" evidence="1">
    <location>
        <begin position="447"/>
        <end position="474"/>
    </location>
</feature>
<dbReference type="VEuPathDB" id="AmoebaDB:NfTy_022350"/>
<reference evidence="2 3" key="1">
    <citation type="journal article" date="2019" name="Sci. Rep.">
        <title>Nanopore sequencing improves the draft genome of the human pathogenic amoeba Naegleria fowleri.</title>
        <authorList>
            <person name="Liechti N."/>
            <person name="Schurch N."/>
            <person name="Bruggmann R."/>
            <person name="Wittwer M."/>
        </authorList>
    </citation>
    <scope>NUCLEOTIDE SEQUENCE [LARGE SCALE GENOMIC DNA]</scope>
    <source>
        <strain evidence="2 3">ATCC 30894</strain>
    </source>
</reference>
<feature type="compositionally biased region" description="Polar residues" evidence="1">
    <location>
        <begin position="97"/>
        <end position="113"/>
    </location>
</feature>
<feature type="compositionally biased region" description="Acidic residues" evidence="1">
    <location>
        <begin position="621"/>
        <end position="635"/>
    </location>
</feature>
<evidence type="ECO:0000256" key="1">
    <source>
        <dbReference type="SAM" id="MobiDB-lite"/>
    </source>
</evidence>
<keyword evidence="3" id="KW-1185">Reference proteome</keyword>
<dbReference type="GeneID" id="68119090"/>